<reference evidence="2 3" key="1">
    <citation type="submission" date="2020-08" db="EMBL/GenBank/DDBJ databases">
        <title>Genomic Encyclopedia of Type Strains, Phase IV (KMG-IV): sequencing the most valuable type-strain genomes for metagenomic binning, comparative biology and taxonomic classification.</title>
        <authorList>
            <person name="Goeker M."/>
        </authorList>
    </citation>
    <scope>NUCLEOTIDE SEQUENCE [LARGE SCALE GENOMIC DNA]</scope>
    <source>
        <strain evidence="2 3">DSM 21769</strain>
    </source>
</reference>
<dbReference type="SUPFAM" id="SSF55729">
    <property type="entry name" value="Acyl-CoA N-acyltransferases (Nat)"/>
    <property type="match status" value="1"/>
</dbReference>
<sequence length="178" mass="20231">MSTIELKNGNKAIIRRAVVEDAEQLLTLSQSIIEEGNYMVTSPGELNITVDEEKQWIGEHIDSPGFAIFVAEIDTKIVGFINFQNGSRKNIEHSGSFGMSVEKYTRELGIGQSLIRVLLEWAQNNSLIEKVGLSVFADNHRAIQIYKKFGFEVEGRRKKEIKKSDGQYIDDILMYRFV</sequence>
<evidence type="ECO:0000313" key="3">
    <source>
        <dbReference type="Proteomes" id="UP000568839"/>
    </source>
</evidence>
<dbReference type="InterPro" id="IPR000182">
    <property type="entry name" value="GNAT_dom"/>
</dbReference>
<dbReference type="Gene3D" id="3.40.630.30">
    <property type="match status" value="1"/>
</dbReference>
<protein>
    <submittedName>
        <fullName evidence="2">RimJ/RimL family protein N-acetyltransferase</fullName>
    </submittedName>
</protein>
<comment type="caution">
    <text evidence="2">The sequence shown here is derived from an EMBL/GenBank/DDBJ whole genome shotgun (WGS) entry which is preliminary data.</text>
</comment>
<dbReference type="Proteomes" id="UP000568839">
    <property type="component" value="Unassembled WGS sequence"/>
</dbReference>
<evidence type="ECO:0000313" key="2">
    <source>
        <dbReference type="EMBL" id="MBB6450231.1"/>
    </source>
</evidence>
<proteinExistence type="predicted"/>
<accession>A0A841PV95</accession>
<keyword evidence="2" id="KW-0808">Transferase</keyword>
<evidence type="ECO:0000259" key="1">
    <source>
        <dbReference type="PROSITE" id="PS51186"/>
    </source>
</evidence>
<dbReference type="PANTHER" id="PTHR43415:SF3">
    <property type="entry name" value="GNAT-FAMILY ACETYLTRANSFERASE"/>
    <property type="match status" value="1"/>
</dbReference>
<dbReference type="GO" id="GO:0016747">
    <property type="term" value="F:acyltransferase activity, transferring groups other than amino-acyl groups"/>
    <property type="evidence" value="ECO:0007669"/>
    <property type="project" value="InterPro"/>
</dbReference>
<dbReference type="AlphaFoldDB" id="A0A841PV95"/>
<dbReference type="InterPro" id="IPR016181">
    <property type="entry name" value="Acyl_CoA_acyltransferase"/>
</dbReference>
<dbReference type="PANTHER" id="PTHR43415">
    <property type="entry name" value="SPERMIDINE N(1)-ACETYLTRANSFERASE"/>
    <property type="match status" value="1"/>
</dbReference>
<organism evidence="2 3">
    <name type="scientific">Geomicrobium halophilum</name>
    <dbReference type="NCBI Taxonomy" id="549000"/>
    <lineage>
        <taxon>Bacteria</taxon>
        <taxon>Bacillati</taxon>
        <taxon>Bacillota</taxon>
        <taxon>Bacilli</taxon>
        <taxon>Bacillales</taxon>
        <taxon>Geomicrobium</taxon>
    </lineage>
</organism>
<dbReference type="RefSeq" id="WP_184404292.1">
    <property type="nucleotide sequence ID" value="NZ_JACHHJ010000003.1"/>
</dbReference>
<dbReference type="Pfam" id="PF00583">
    <property type="entry name" value="Acetyltransf_1"/>
    <property type="match status" value="1"/>
</dbReference>
<dbReference type="PROSITE" id="PS51186">
    <property type="entry name" value="GNAT"/>
    <property type="match status" value="1"/>
</dbReference>
<keyword evidence="3" id="KW-1185">Reference proteome</keyword>
<name>A0A841PV95_9BACL</name>
<feature type="domain" description="N-acetyltransferase" evidence="1">
    <location>
        <begin position="12"/>
        <end position="178"/>
    </location>
</feature>
<dbReference type="EMBL" id="JACHHJ010000003">
    <property type="protein sequence ID" value="MBB6450231.1"/>
    <property type="molecule type" value="Genomic_DNA"/>
</dbReference>
<gene>
    <name evidence="2" type="ORF">HNR44_002214</name>
</gene>